<name>A0A975CGY8_9BURK</name>
<protein>
    <recommendedName>
        <fullName evidence="4 13">Threonylcarbamoyl-AMP synthase</fullName>
        <shortName evidence="13">TC-AMP synthase</shortName>
        <ecNumber evidence="3 13">2.7.7.87</ecNumber>
    </recommendedName>
    <alternativeName>
        <fullName evidence="11 13">L-threonylcarbamoyladenylate synthase</fullName>
    </alternativeName>
</protein>
<evidence type="ECO:0000259" key="15">
    <source>
        <dbReference type="PROSITE" id="PS51163"/>
    </source>
</evidence>
<dbReference type="GO" id="GO:0005737">
    <property type="term" value="C:cytoplasm"/>
    <property type="evidence" value="ECO:0007669"/>
    <property type="project" value="UniProtKB-SubCell"/>
</dbReference>
<dbReference type="InterPro" id="IPR038385">
    <property type="entry name" value="Sua5/YwlC_C"/>
</dbReference>
<feature type="binding site" evidence="14">
    <location>
        <position position="179"/>
    </location>
    <ligand>
        <name>L-threonine</name>
        <dbReference type="ChEBI" id="CHEBI:57926"/>
    </ligand>
</feature>
<dbReference type="GO" id="GO:0008033">
    <property type="term" value="P:tRNA processing"/>
    <property type="evidence" value="ECO:0007669"/>
    <property type="project" value="UniProtKB-KW"/>
</dbReference>
<dbReference type="Proteomes" id="UP000663903">
    <property type="component" value="Chromosome"/>
</dbReference>
<dbReference type="InterPro" id="IPR010923">
    <property type="entry name" value="T(6)A37_SUA5"/>
</dbReference>
<dbReference type="PIRSF" id="PIRSF004930">
    <property type="entry name" value="Tln_factor_SUA5"/>
    <property type="match status" value="1"/>
</dbReference>
<comment type="similarity">
    <text evidence="2 13">Belongs to the SUA5 family.</text>
</comment>
<feature type="binding site" evidence="14">
    <location>
        <position position="231"/>
    </location>
    <ligand>
        <name>ATP</name>
        <dbReference type="ChEBI" id="CHEBI:30616"/>
    </ligand>
</feature>
<evidence type="ECO:0000256" key="2">
    <source>
        <dbReference type="ARBA" id="ARBA00007663"/>
    </source>
</evidence>
<dbReference type="AlphaFoldDB" id="A0A975CGY8"/>
<evidence type="ECO:0000256" key="12">
    <source>
        <dbReference type="ARBA" id="ARBA00048366"/>
    </source>
</evidence>
<dbReference type="RefSeq" id="WP_208009133.1">
    <property type="nucleotide sequence ID" value="NZ_CP071796.1"/>
</dbReference>
<dbReference type="GO" id="GO:0000049">
    <property type="term" value="F:tRNA binding"/>
    <property type="evidence" value="ECO:0007669"/>
    <property type="project" value="TreeGrafter"/>
</dbReference>
<comment type="subcellular location">
    <subcellularLocation>
        <location evidence="1 13">Cytoplasm</location>
    </subcellularLocation>
</comment>
<dbReference type="InterPro" id="IPR017945">
    <property type="entry name" value="DHBP_synth_RibB-like_a/b_dom"/>
</dbReference>
<comment type="function">
    <text evidence="13">Required for the formation of a threonylcarbamoyl group on adenosine at position 37 (t(6)A37) in tRNAs that read codons beginning with adenine.</text>
</comment>
<dbReference type="PANTHER" id="PTHR17490:SF16">
    <property type="entry name" value="THREONYLCARBAMOYL-AMP SYNTHASE"/>
    <property type="match status" value="1"/>
</dbReference>
<dbReference type="Gene3D" id="3.40.50.11030">
    <property type="entry name" value="Threonylcarbamoyl-AMP synthase, C-terminal domain"/>
    <property type="match status" value="1"/>
</dbReference>
<dbReference type="Pfam" id="PF03481">
    <property type="entry name" value="Sua5_C"/>
    <property type="match status" value="1"/>
</dbReference>
<dbReference type="KEGG" id="otd:J1M35_00165"/>
<comment type="catalytic activity">
    <reaction evidence="12 13">
        <text>L-threonine + hydrogencarbonate + ATP = L-threonylcarbamoyladenylate + diphosphate + H2O</text>
        <dbReference type="Rhea" id="RHEA:36407"/>
        <dbReference type="ChEBI" id="CHEBI:15377"/>
        <dbReference type="ChEBI" id="CHEBI:17544"/>
        <dbReference type="ChEBI" id="CHEBI:30616"/>
        <dbReference type="ChEBI" id="CHEBI:33019"/>
        <dbReference type="ChEBI" id="CHEBI:57926"/>
        <dbReference type="ChEBI" id="CHEBI:73682"/>
        <dbReference type="EC" id="2.7.7.87"/>
    </reaction>
</comment>
<evidence type="ECO:0000256" key="1">
    <source>
        <dbReference type="ARBA" id="ARBA00004496"/>
    </source>
</evidence>
<dbReference type="Gene3D" id="3.90.870.10">
    <property type="entry name" value="DHBP synthase"/>
    <property type="match status" value="1"/>
</dbReference>
<evidence type="ECO:0000256" key="4">
    <source>
        <dbReference type="ARBA" id="ARBA00015492"/>
    </source>
</evidence>
<evidence type="ECO:0000256" key="5">
    <source>
        <dbReference type="ARBA" id="ARBA00022490"/>
    </source>
</evidence>
<evidence type="ECO:0000256" key="8">
    <source>
        <dbReference type="ARBA" id="ARBA00022695"/>
    </source>
</evidence>
<organism evidence="16 17">
    <name type="scientific">Ottowia testudinis</name>
    <dbReference type="NCBI Taxonomy" id="2816950"/>
    <lineage>
        <taxon>Bacteria</taxon>
        <taxon>Pseudomonadati</taxon>
        <taxon>Pseudomonadota</taxon>
        <taxon>Betaproteobacteria</taxon>
        <taxon>Burkholderiales</taxon>
        <taxon>Comamonadaceae</taxon>
        <taxon>Ottowia</taxon>
    </lineage>
</organism>
<feature type="binding site" evidence="14">
    <location>
        <position position="150"/>
    </location>
    <ligand>
        <name>ATP</name>
        <dbReference type="ChEBI" id="CHEBI:30616"/>
    </ligand>
</feature>
<dbReference type="EMBL" id="CP071796">
    <property type="protein sequence ID" value="QTD45384.1"/>
    <property type="molecule type" value="Genomic_DNA"/>
</dbReference>
<proteinExistence type="inferred from homology"/>
<keyword evidence="6 13" id="KW-0808">Transferase</keyword>
<evidence type="ECO:0000256" key="6">
    <source>
        <dbReference type="ARBA" id="ARBA00022679"/>
    </source>
</evidence>
<dbReference type="SUPFAM" id="SSF55821">
    <property type="entry name" value="YrdC/RibB"/>
    <property type="match status" value="1"/>
</dbReference>
<feature type="binding site" evidence="14">
    <location>
        <position position="140"/>
    </location>
    <ligand>
        <name>L-threonine</name>
        <dbReference type="ChEBI" id="CHEBI:57926"/>
    </ligand>
</feature>
<evidence type="ECO:0000256" key="14">
    <source>
        <dbReference type="PIRSR" id="PIRSR004930-1"/>
    </source>
</evidence>
<dbReference type="GO" id="GO:0003725">
    <property type="term" value="F:double-stranded RNA binding"/>
    <property type="evidence" value="ECO:0007669"/>
    <property type="project" value="UniProtKB-UniRule"/>
</dbReference>
<keyword evidence="7 13" id="KW-0819">tRNA processing</keyword>
<evidence type="ECO:0000313" key="17">
    <source>
        <dbReference type="Proteomes" id="UP000663903"/>
    </source>
</evidence>
<evidence type="ECO:0000256" key="9">
    <source>
        <dbReference type="ARBA" id="ARBA00022741"/>
    </source>
</evidence>
<dbReference type="PANTHER" id="PTHR17490">
    <property type="entry name" value="SUA5"/>
    <property type="match status" value="1"/>
</dbReference>
<dbReference type="EC" id="2.7.7.87" evidence="3 13"/>
<reference evidence="16" key="1">
    <citation type="submission" date="2021-03" db="EMBL/GenBank/DDBJ databases">
        <title>Ottowia sp. 27C isolated from the cloaca of a Giant Asian pond turtle (Heosemys grandis).</title>
        <authorList>
            <person name="Spergser J."/>
            <person name="Busse H.-J."/>
        </authorList>
    </citation>
    <scope>NUCLEOTIDE SEQUENCE</scope>
    <source>
        <strain evidence="16">27C</strain>
    </source>
</reference>
<evidence type="ECO:0000256" key="13">
    <source>
        <dbReference type="PIRNR" id="PIRNR004930"/>
    </source>
</evidence>
<sequence length="330" mass="34217">MILEGHLPDAIARAADALAAGQLIGLPTETVYGLAADAGSDAAVRGIFAAKGRPAEHPLIVHVAGAAQVSEFADQVPAFAQKLIDAFWPGPLTLILPRRAGVADAAAGGHATIGLRCPAHPVAQALLAACAERGVRGLAAPSANRFGRISPTTAQHVAQEFGDQLLVLDGGPCAVGIESTIVDCTRGAPVLLRPGQIGRADVERVAGTRMLLKDELLALAPQAPGTLLAHYAPAARLRLMDARELRAALELLGADAKNIAVWARAPLSSASRQLLLRRMPGDADAAAQQLFAVLRGFDDAGVKLIWVETPPSEPAWDGVRDRLQRAAAAA</sequence>
<dbReference type="InterPro" id="IPR050156">
    <property type="entry name" value="TC-AMP_synthase_SUA5"/>
</dbReference>
<keyword evidence="8 13" id="KW-0548">Nucleotidyltransferase</keyword>
<dbReference type="PROSITE" id="PS51163">
    <property type="entry name" value="YRDC"/>
    <property type="match status" value="1"/>
</dbReference>
<evidence type="ECO:0000256" key="7">
    <source>
        <dbReference type="ARBA" id="ARBA00022694"/>
    </source>
</evidence>
<accession>A0A975CGY8</accession>
<dbReference type="GO" id="GO:0006450">
    <property type="term" value="P:regulation of translational fidelity"/>
    <property type="evidence" value="ECO:0007669"/>
    <property type="project" value="TreeGrafter"/>
</dbReference>
<keyword evidence="10 13" id="KW-0067">ATP-binding</keyword>
<feature type="binding site" evidence="14">
    <location>
        <position position="53"/>
    </location>
    <ligand>
        <name>ATP</name>
        <dbReference type="ChEBI" id="CHEBI:30616"/>
    </ligand>
</feature>
<feature type="domain" description="YrdC-like" evidence="15">
    <location>
        <begin position="8"/>
        <end position="197"/>
    </location>
</feature>
<keyword evidence="5 13" id="KW-0963">Cytoplasm</keyword>
<evidence type="ECO:0000256" key="3">
    <source>
        <dbReference type="ARBA" id="ARBA00012584"/>
    </source>
</evidence>
<evidence type="ECO:0000256" key="11">
    <source>
        <dbReference type="ARBA" id="ARBA00029774"/>
    </source>
</evidence>
<keyword evidence="9 13" id="KW-0547">Nucleotide-binding</keyword>
<dbReference type="GO" id="GO:0061710">
    <property type="term" value="F:L-threonylcarbamoyladenylate synthase"/>
    <property type="evidence" value="ECO:0007669"/>
    <property type="project" value="UniProtKB-EC"/>
</dbReference>
<dbReference type="NCBIfam" id="TIGR00057">
    <property type="entry name" value="L-threonylcarbamoyladenylate synthase"/>
    <property type="match status" value="1"/>
</dbReference>
<feature type="binding site" evidence="14">
    <location>
        <position position="62"/>
    </location>
    <ligand>
        <name>L-threonine</name>
        <dbReference type="ChEBI" id="CHEBI:57926"/>
    </ligand>
</feature>
<keyword evidence="17" id="KW-1185">Reference proteome</keyword>
<feature type="binding site" evidence="14">
    <location>
        <position position="30"/>
    </location>
    <ligand>
        <name>L-threonine</name>
        <dbReference type="ChEBI" id="CHEBI:57926"/>
    </ligand>
</feature>
<feature type="binding site" evidence="14">
    <location>
        <position position="142"/>
    </location>
    <ligand>
        <name>L-threonine</name>
        <dbReference type="ChEBI" id="CHEBI:57926"/>
    </ligand>
</feature>
<feature type="binding site" evidence="14">
    <location>
        <position position="193"/>
    </location>
    <ligand>
        <name>ATP</name>
        <dbReference type="ChEBI" id="CHEBI:30616"/>
    </ligand>
</feature>
<dbReference type="GO" id="GO:0005524">
    <property type="term" value="F:ATP binding"/>
    <property type="evidence" value="ECO:0007669"/>
    <property type="project" value="UniProtKB-UniRule"/>
</dbReference>
<gene>
    <name evidence="16" type="ORF">J1M35_00165</name>
</gene>
<feature type="binding site" evidence="14">
    <location>
        <position position="112"/>
    </location>
    <ligand>
        <name>ATP</name>
        <dbReference type="ChEBI" id="CHEBI:30616"/>
    </ligand>
</feature>
<dbReference type="InterPro" id="IPR006070">
    <property type="entry name" value="Sua5-like_dom"/>
</dbReference>
<feature type="binding site" evidence="14">
    <location>
        <position position="116"/>
    </location>
    <ligand>
        <name>L-threonine</name>
        <dbReference type="ChEBI" id="CHEBI:57926"/>
    </ligand>
</feature>
<evidence type="ECO:0000313" key="16">
    <source>
        <dbReference type="EMBL" id="QTD45384.1"/>
    </source>
</evidence>
<dbReference type="Pfam" id="PF01300">
    <property type="entry name" value="Sua5_yciO_yrdC"/>
    <property type="match status" value="1"/>
</dbReference>
<dbReference type="InterPro" id="IPR005145">
    <property type="entry name" value="Sua5_C"/>
</dbReference>
<evidence type="ECO:0000256" key="10">
    <source>
        <dbReference type="ARBA" id="ARBA00022840"/>
    </source>
</evidence>